<feature type="domain" description="N-acetyltransferase" evidence="1">
    <location>
        <begin position="1"/>
        <end position="143"/>
    </location>
</feature>
<evidence type="ECO:0000259" key="1">
    <source>
        <dbReference type="PROSITE" id="PS51186"/>
    </source>
</evidence>
<reference evidence="2 3" key="1">
    <citation type="submission" date="2023-07" db="EMBL/GenBank/DDBJ databases">
        <title>Protaetiibacter sp. nov WY-16 isolated from soil.</title>
        <authorList>
            <person name="Liu B."/>
            <person name="Wan Y."/>
        </authorList>
    </citation>
    <scope>NUCLEOTIDE SEQUENCE [LARGE SCALE GENOMIC DNA]</scope>
    <source>
        <strain evidence="2 3">WY-16</strain>
    </source>
</reference>
<dbReference type="EMBL" id="JAUQUB010000001">
    <property type="protein sequence ID" value="MDO7881707.1"/>
    <property type="molecule type" value="Genomic_DNA"/>
</dbReference>
<keyword evidence="3" id="KW-1185">Reference proteome</keyword>
<organism evidence="2 3">
    <name type="scientific">Antiquaquibacter soli</name>
    <dbReference type="NCBI Taxonomy" id="3064523"/>
    <lineage>
        <taxon>Bacteria</taxon>
        <taxon>Bacillati</taxon>
        <taxon>Actinomycetota</taxon>
        <taxon>Actinomycetes</taxon>
        <taxon>Micrococcales</taxon>
        <taxon>Microbacteriaceae</taxon>
        <taxon>Antiquaquibacter</taxon>
    </lineage>
</organism>
<protein>
    <submittedName>
        <fullName evidence="2">GNAT family N-acetyltransferase</fullName>
        <ecNumber evidence="2">2.3.1.-</ecNumber>
    </submittedName>
</protein>
<name>A0ABT9BMR0_9MICO</name>
<dbReference type="GO" id="GO:0016746">
    <property type="term" value="F:acyltransferase activity"/>
    <property type="evidence" value="ECO:0007669"/>
    <property type="project" value="UniProtKB-KW"/>
</dbReference>
<evidence type="ECO:0000313" key="2">
    <source>
        <dbReference type="EMBL" id="MDO7881707.1"/>
    </source>
</evidence>
<dbReference type="Gene3D" id="3.40.630.30">
    <property type="match status" value="1"/>
</dbReference>
<dbReference type="InterPro" id="IPR016181">
    <property type="entry name" value="Acyl_CoA_acyltransferase"/>
</dbReference>
<evidence type="ECO:0000313" key="3">
    <source>
        <dbReference type="Proteomes" id="UP001241072"/>
    </source>
</evidence>
<sequence length="143" mass="15380">MLERVFVITADWNPANVKGDAFWRADPTFDQYVGGFPRETDRGFVAEVNGEPVGMVWSRYFTADAPGYGFVSAGIPELGIGIVDGFRGRGIGRGLIETMIAATPGDLSLSVEDGNPAIGLYRSVGFEPVGRFGQATTMLRRAS</sequence>
<dbReference type="RefSeq" id="WP_305002111.1">
    <property type="nucleotide sequence ID" value="NZ_JAUQUB010000001.1"/>
</dbReference>
<dbReference type="EC" id="2.3.1.-" evidence="2"/>
<proteinExistence type="predicted"/>
<keyword evidence="2" id="KW-0012">Acyltransferase</keyword>
<dbReference type="SUPFAM" id="SSF55729">
    <property type="entry name" value="Acyl-CoA N-acyltransferases (Nat)"/>
    <property type="match status" value="1"/>
</dbReference>
<keyword evidence="2" id="KW-0808">Transferase</keyword>
<accession>A0ABT9BMR0</accession>
<dbReference type="InterPro" id="IPR000182">
    <property type="entry name" value="GNAT_dom"/>
</dbReference>
<comment type="caution">
    <text evidence="2">The sequence shown here is derived from an EMBL/GenBank/DDBJ whole genome shotgun (WGS) entry which is preliminary data.</text>
</comment>
<gene>
    <name evidence="2" type="ORF">Q5716_05630</name>
</gene>
<dbReference type="Proteomes" id="UP001241072">
    <property type="component" value="Unassembled WGS sequence"/>
</dbReference>
<dbReference type="PROSITE" id="PS51186">
    <property type="entry name" value="GNAT"/>
    <property type="match status" value="1"/>
</dbReference>
<dbReference type="Pfam" id="PF00583">
    <property type="entry name" value="Acetyltransf_1"/>
    <property type="match status" value="1"/>
</dbReference>